<dbReference type="Proteomes" id="UP000572635">
    <property type="component" value="Unassembled WGS sequence"/>
</dbReference>
<dbReference type="GO" id="GO:0005975">
    <property type="term" value="P:carbohydrate metabolic process"/>
    <property type="evidence" value="ECO:0007669"/>
    <property type="project" value="InterPro"/>
</dbReference>
<protein>
    <submittedName>
        <fullName evidence="4">Peptidoglycan/xylan/chitin deacetylase (PgdA/CDA1 family)</fullName>
    </submittedName>
</protein>
<dbReference type="SUPFAM" id="SSF88713">
    <property type="entry name" value="Glycoside hydrolase/deacetylase"/>
    <property type="match status" value="1"/>
</dbReference>
<feature type="domain" description="NodB homology" evidence="3">
    <location>
        <begin position="326"/>
        <end position="499"/>
    </location>
</feature>
<reference evidence="4 5" key="1">
    <citation type="submission" date="2020-08" db="EMBL/GenBank/DDBJ databases">
        <title>Sequencing the genomes of 1000 actinobacteria strains.</title>
        <authorList>
            <person name="Klenk H.-P."/>
        </authorList>
    </citation>
    <scope>NUCLEOTIDE SEQUENCE [LARGE SCALE GENOMIC DNA]</scope>
    <source>
        <strain evidence="4 5">DSM 44551</strain>
    </source>
</reference>
<dbReference type="InterPro" id="IPR011330">
    <property type="entry name" value="Glyco_hydro/deAcase_b/a-brl"/>
</dbReference>
<keyword evidence="2" id="KW-0378">Hydrolase</keyword>
<organism evidence="4 5">
    <name type="scientific">Nocardiopsis composta</name>
    <dbReference type="NCBI Taxonomy" id="157465"/>
    <lineage>
        <taxon>Bacteria</taxon>
        <taxon>Bacillati</taxon>
        <taxon>Actinomycetota</taxon>
        <taxon>Actinomycetes</taxon>
        <taxon>Streptosporangiales</taxon>
        <taxon>Nocardiopsidaceae</taxon>
        <taxon>Nocardiopsis</taxon>
    </lineage>
</organism>
<dbReference type="GO" id="GO:0016810">
    <property type="term" value="F:hydrolase activity, acting on carbon-nitrogen (but not peptide) bonds"/>
    <property type="evidence" value="ECO:0007669"/>
    <property type="project" value="InterPro"/>
</dbReference>
<evidence type="ECO:0000313" key="5">
    <source>
        <dbReference type="Proteomes" id="UP000572635"/>
    </source>
</evidence>
<dbReference type="GO" id="GO:0016020">
    <property type="term" value="C:membrane"/>
    <property type="evidence" value="ECO:0007669"/>
    <property type="project" value="TreeGrafter"/>
</dbReference>
<dbReference type="EMBL" id="JACHDB010000002">
    <property type="protein sequence ID" value="MBB5436104.1"/>
    <property type="molecule type" value="Genomic_DNA"/>
</dbReference>
<evidence type="ECO:0000313" key="4">
    <source>
        <dbReference type="EMBL" id="MBB5436104.1"/>
    </source>
</evidence>
<dbReference type="RefSeq" id="WP_246528821.1">
    <property type="nucleotide sequence ID" value="NZ_BAAAJD010000068.1"/>
</dbReference>
<keyword evidence="1" id="KW-0479">Metal-binding</keyword>
<dbReference type="GO" id="GO:0046872">
    <property type="term" value="F:metal ion binding"/>
    <property type="evidence" value="ECO:0007669"/>
    <property type="project" value="UniProtKB-KW"/>
</dbReference>
<dbReference type="PROSITE" id="PS51677">
    <property type="entry name" value="NODB"/>
    <property type="match status" value="1"/>
</dbReference>
<evidence type="ECO:0000256" key="2">
    <source>
        <dbReference type="ARBA" id="ARBA00022801"/>
    </source>
</evidence>
<comment type="caution">
    <text evidence="4">The sequence shown here is derived from an EMBL/GenBank/DDBJ whole genome shotgun (WGS) entry which is preliminary data.</text>
</comment>
<dbReference type="Gene3D" id="3.20.20.370">
    <property type="entry name" value="Glycoside hydrolase/deacetylase"/>
    <property type="match status" value="1"/>
</dbReference>
<keyword evidence="5" id="KW-1185">Reference proteome</keyword>
<dbReference type="PANTHER" id="PTHR10587:SF133">
    <property type="entry name" value="CHITIN DEACETYLASE 1-RELATED"/>
    <property type="match status" value="1"/>
</dbReference>
<accession>A0A7W8VHJ6</accession>
<sequence length="526" mass="54901">MSPTLEIPFRFRRPDLSRLRLPDRLSRFRPPDRFRRVSPRHVLAGLTALVLLAVPAAAAVRSAPAAAPEPVVPDSVAGAETVEYRVEQGGVAVSASYPAVPGAPAFGGEVRTSMAEAQTAFLTEHGSGDGPASLEQRAEFLAASGDVLGARIVRETSVDGETRVETTTRWFDGSAGRALPWTALFGGADQVAALDAAVARALRAEAGVAPGDMPAGLVSDGTAEPPAVPEAGQAPQVDPEGARALAEEYADSPLQDVAFDAAGGLVVTVAPGGSGELRVPVAGEQAAPLLSEFGVRARDAVAGGAPLELEGAEEAPDAALDCARVPCTALTFDDGPGEHTARLLDELDAYSAKATFYLLGQLVVEDPETVRRIHEEGHELGNHSWKHDDLAKKSGGAVADDLERTAEAIEEAAGAPPLTMRPPYGSFNGTTLKSAGAPVLLWDVDTMDWKSRDSGKVADAAVDGTRPGSVVLMHDIHASTVDAVPDILRRLHAAGFHFVTVQELFAGAELEDGTAYDRRPEDPEQG</sequence>
<dbReference type="InterPro" id="IPR050248">
    <property type="entry name" value="Polysacc_deacetylase_ArnD"/>
</dbReference>
<dbReference type="InterPro" id="IPR002509">
    <property type="entry name" value="NODB_dom"/>
</dbReference>
<dbReference type="Pfam" id="PF01522">
    <property type="entry name" value="Polysacc_deac_1"/>
    <property type="match status" value="1"/>
</dbReference>
<gene>
    <name evidence="4" type="ORF">HDA36_006252</name>
</gene>
<evidence type="ECO:0000259" key="3">
    <source>
        <dbReference type="PROSITE" id="PS51677"/>
    </source>
</evidence>
<dbReference type="PANTHER" id="PTHR10587">
    <property type="entry name" value="GLYCOSYL TRANSFERASE-RELATED"/>
    <property type="match status" value="1"/>
</dbReference>
<name>A0A7W8VHJ6_9ACTN</name>
<proteinExistence type="predicted"/>
<dbReference type="AlphaFoldDB" id="A0A7W8VHJ6"/>
<evidence type="ECO:0000256" key="1">
    <source>
        <dbReference type="ARBA" id="ARBA00022723"/>
    </source>
</evidence>